<dbReference type="PANTHER" id="PTHR24171">
    <property type="entry name" value="ANKYRIN REPEAT DOMAIN-CONTAINING PROTEIN 39-RELATED"/>
    <property type="match status" value="1"/>
</dbReference>
<feature type="repeat" description="ANK" evidence="3">
    <location>
        <begin position="992"/>
        <end position="1024"/>
    </location>
</feature>
<dbReference type="Pfam" id="PF24883">
    <property type="entry name" value="NPHP3_N"/>
    <property type="match status" value="1"/>
</dbReference>
<proteinExistence type="predicted"/>
<keyword evidence="8" id="KW-1185">Reference proteome</keyword>
<feature type="domain" description="Nephrocystin 3-like N-terminal" evidence="6">
    <location>
        <begin position="414"/>
        <end position="576"/>
    </location>
</feature>
<feature type="repeat" description="ANK" evidence="3">
    <location>
        <begin position="1121"/>
        <end position="1145"/>
    </location>
</feature>
<evidence type="ECO:0000259" key="5">
    <source>
        <dbReference type="Pfam" id="PF22939"/>
    </source>
</evidence>
<feature type="repeat" description="ANK" evidence="3">
    <location>
        <begin position="1088"/>
        <end position="1120"/>
    </location>
</feature>
<keyword evidence="1" id="KW-0677">Repeat</keyword>
<dbReference type="InterPro" id="IPR002110">
    <property type="entry name" value="Ankyrin_rpt"/>
</dbReference>
<evidence type="ECO:0000256" key="3">
    <source>
        <dbReference type="PROSITE-ProRule" id="PRU00023"/>
    </source>
</evidence>
<dbReference type="STRING" id="576137.A0A1L7XI13"/>
<dbReference type="Pfam" id="PF00023">
    <property type="entry name" value="Ank"/>
    <property type="match status" value="2"/>
</dbReference>
<feature type="compositionally biased region" description="Basic and acidic residues" evidence="4">
    <location>
        <begin position="155"/>
        <end position="176"/>
    </location>
</feature>
<dbReference type="SMART" id="SM00248">
    <property type="entry name" value="ANK"/>
    <property type="match status" value="8"/>
</dbReference>
<dbReference type="Gene3D" id="3.40.50.300">
    <property type="entry name" value="P-loop containing nucleotide triphosphate hydrolases"/>
    <property type="match status" value="1"/>
</dbReference>
<feature type="repeat" description="ANK" evidence="3">
    <location>
        <begin position="867"/>
        <end position="891"/>
    </location>
</feature>
<gene>
    <name evidence="7" type="ORF">PAC_14581</name>
</gene>
<reference evidence="7 8" key="1">
    <citation type="submission" date="2016-03" db="EMBL/GenBank/DDBJ databases">
        <authorList>
            <person name="Ploux O."/>
        </authorList>
    </citation>
    <scope>NUCLEOTIDE SEQUENCE [LARGE SCALE GENOMIC DNA]</scope>
    <source>
        <strain evidence="7 8">UAMH 11012</strain>
    </source>
</reference>
<dbReference type="Gene3D" id="1.25.40.20">
    <property type="entry name" value="Ankyrin repeat-containing domain"/>
    <property type="match status" value="5"/>
</dbReference>
<feature type="compositionally biased region" description="Basic and acidic residues" evidence="4">
    <location>
        <begin position="47"/>
        <end position="56"/>
    </location>
</feature>
<keyword evidence="2 3" id="KW-0040">ANK repeat</keyword>
<evidence type="ECO:0000313" key="7">
    <source>
        <dbReference type="EMBL" id="CZR64683.1"/>
    </source>
</evidence>
<evidence type="ECO:0000259" key="6">
    <source>
        <dbReference type="Pfam" id="PF24883"/>
    </source>
</evidence>
<dbReference type="PANTHER" id="PTHR24171:SF9">
    <property type="entry name" value="ANKYRIN REPEAT DOMAIN-CONTAINING PROTEIN 39"/>
    <property type="match status" value="1"/>
</dbReference>
<dbReference type="Proteomes" id="UP000184330">
    <property type="component" value="Unassembled WGS sequence"/>
</dbReference>
<feature type="region of interest" description="Disordered" evidence="4">
    <location>
        <begin position="155"/>
        <end position="191"/>
    </location>
</feature>
<evidence type="ECO:0000256" key="4">
    <source>
        <dbReference type="SAM" id="MobiDB-lite"/>
    </source>
</evidence>
<evidence type="ECO:0000256" key="2">
    <source>
        <dbReference type="ARBA" id="ARBA00023043"/>
    </source>
</evidence>
<feature type="compositionally biased region" description="Low complexity" evidence="4">
    <location>
        <begin position="57"/>
        <end position="67"/>
    </location>
</feature>
<name>A0A1L7XI13_9HELO</name>
<feature type="compositionally biased region" description="Basic and acidic residues" evidence="4">
    <location>
        <begin position="28"/>
        <end position="37"/>
    </location>
</feature>
<dbReference type="Pfam" id="PF12796">
    <property type="entry name" value="Ank_2"/>
    <property type="match status" value="2"/>
</dbReference>
<feature type="region of interest" description="Disordered" evidence="4">
    <location>
        <begin position="1"/>
        <end position="132"/>
    </location>
</feature>
<feature type="compositionally biased region" description="Basic residues" evidence="4">
    <location>
        <begin position="1"/>
        <end position="10"/>
    </location>
</feature>
<protein>
    <submittedName>
        <fullName evidence="7">Uncharacterized protein</fullName>
    </submittedName>
</protein>
<dbReference type="SUPFAM" id="SSF48403">
    <property type="entry name" value="Ankyrin repeat"/>
    <property type="match status" value="1"/>
</dbReference>
<dbReference type="Pfam" id="PF13637">
    <property type="entry name" value="Ank_4"/>
    <property type="match status" value="1"/>
</dbReference>
<dbReference type="EMBL" id="FJOG01000027">
    <property type="protein sequence ID" value="CZR64683.1"/>
    <property type="molecule type" value="Genomic_DNA"/>
</dbReference>
<dbReference type="PROSITE" id="PS50088">
    <property type="entry name" value="ANK_REPEAT"/>
    <property type="match status" value="5"/>
</dbReference>
<evidence type="ECO:0000256" key="1">
    <source>
        <dbReference type="ARBA" id="ARBA00022737"/>
    </source>
</evidence>
<dbReference type="Pfam" id="PF22939">
    <property type="entry name" value="WHD_GPIID"/>
    <property type="match status" value="1"/>
</dbReference>
<dbReference type="AlphaFoldDB" id="A0A1L7XI13"/>
<dbReference type="PROSITE" id="PS50297">
    <property type="entry name" value="ANK_REP_REGION"/>
    <property type="match status" value="5"/>
</dbReference>
<feature type="compositionally biased region" description="Polar residues" evidence="4">
    <location>
        <begin position="91"/>
        <end position="109"/>
    </location>
</feature>
<dbReference type="OrthoDB" id="7464126at2759"/>
<dbReference type="InterPro" id="IPR027417">
    <property type="entry name" value="P-loop_NTPase"/>
</dbReference>
<dbReference type="PRINTS" id="PR01415">
    <property type="entry name" value="ANKYRIN"/>
</dbReference>
<dbReference type="InterPro" id="IPR036770">
    <property type="entry name" value="Ankyrin_rpt-contain_sf"/>
</dbReference>
<organism evidence="7 8">
    <name type="scientific">Phialocephala subalpina</name>
    <dbReference type="NCBI Taxonomy" id="576137"/>
    <lineage>
        <taxon>Eukaryota</taxon>
        <taxon>Fungi</taxon>
        <taxon>Dikarya</taxon>
        <taxon>Ascomycota</taxon>
        <taxon>Pezizomycotina</taxon>
        <taxon>Leotiomycetes</taxon>
        <taxon>Helotiales</taxon>
        <taxon>Mollisiaceae</taxon>
        <taxon>Phialocephala</taxon>
        <taxon>Phialocephala fortinii species complex</taxon>
    </lineage>
</organism>
<dbReference type="InterPro" id="IPR054471">
    <property type="entry name" value="GPIID_WHD"/>
</dbReference>
<dbReference type="SUPFAM" id="SSF52540">
    <property type="entry name" value="P-loop containing nucleoside triphosphate hydrolases"/>
    <property type="match status" value="1"/>
</dbReference>
<dbReference type="InterPro" id="IPR056884">
    <property type="entry name" value="NPHP3-like_N"/>
</dbReference>
<feature type="repeat" description="ANK" evidence="3">
    <location>
        <begin position="960"/>
        <end position="983"/>
    </location>
</feature>
<evidence type="ECO:0000313" key="8">
    <source>
        <dbReference type="Proteomes" id="UP000184330"/>
    </source>
</evidence>
<accession>A0A1L7XI13</accession>
<feature type="domain" description="GPI inositol-deacylase winged helix" evidence="5">
    <location>
        <begin position="628"/>
        <end position="727"/>
    </location>
</feature>
<sequence>MGKDKRKHKGILWTIFRKEQQETPSKSSESDQPERASGDTYRPNPRPRPETERFEPSSENSPPASSADGPTVLRDRPDVTVVDNFTRNRDSTSTLHGQSEADQCRSSRPCQAPPDPKTSSTLGICNEHPPQPLQEQDEQALLQLGTGSLWKKAAESLDHRDREKLNGLVKSKREGQTADSPPDGQGEGPSAADVSLIISRAKRLEDEDKKGTWRAVLKNITQGALVFKSLGDTAVSFDKSGYAALGWSVVSFGLQVAANAGKAREFVLSSSEVVTGFMARYMEYEKYFRGQHAVGEFDRRVTKVYRAILLYVMALDDYLQQCEAERLGHAFRTLDDRSISQRKQVIDDQDAKVRDWLQIIMHKSNEVNFAQLRRMIDQSLPKPSQPSQECLRSLSFPEMEDRFNNIKSAAEGTSRDRSLLWIKGKPGSGKSTLLKYALGDANVASNIGDRALVLSFFFHGSSVELQRTPLGLFRSLLYQLLRQVPDAVPDVVAYFQERYNNMGKPDKKWSWSLNRLQDFFMSSLPKVLENRSVWLFVDALDECGEESAINLVKEFKSLVQKLPTTNSQLHICFTRRHFPPLDLDYGFEICVEAENKKDISTYAIEVEINAIPPDLNELYLGLVQCMEERSASLKLIQWICFATRPLSLEELRWAMVVDTNCPDRSLEEYRNTPGYISDNDEMKMRIEILSCGLVEIAQSSDEETSDKVVVQFIHQSVKEFFIEKGLSALDDSSTTADLVGAVHYQLSRTCISYLAMDEIGQLTIRGRDDLISEFPLLHYATTSWVSHVKQIEERRTSQVDLIYFARLSEALLRLCAQIYSILEPYSKDCPPKGGSIMHVASQYQLIGLLSVIIQRTDELNINARDDDGRTPLLLAAEMGHEAVVRLLLKTGKADIDARDNEVQSRPCFVEDRVYSTRSRGFMITTLPGSRTPLLWAAVQGHEDVVELLLNKANVDARDIDGRTPLSYAAKNGHTAVVQLLLNNANVDAGDSDGRTPLSLAAAAGHVAAVRLLLNKRADVELVDKFNRTPLSWAAGKSNSLFKCVDLGIARCRVGEVIWSNHLATVDRHLAVVGLLLAEGAQVSSKDKDGRTPLLWAAVGGHRDVIELLLAKGAQADSKDNRGLTPLMLAALDGNQAVVQLLLDTGKVDVDARDDDGCTPLSLAILRGNEAIMRLLQNSH</sequence>